<keyword evidence="7" id="KW-1015">Disulfide bond</keyword>
<evidence type="ECO:0000256" key="6">
    <source>
        <dbReference type="ARBA" id="ARBA00023136"/>
    </source>
</evidence>
<evidence type="ECO:0000313" key="12">
    <source>
        <dbReference type="RefSeq" id="XP_015272144.1"/>
    </source>
</evidence>
<evidence type="ECO:0000256" key="9">
    <source>
        <dbReference type="SAM" id="SignalP"/>
    </source>
</evidence>
<keyword evidence="6" id="KW-0472">Membrane</keyword>
<accession>A0ABM1KEK7</accession>
<dbReference type="Pfam" id="PF00087">
    <property type="entry name" value="Toxin_TOLIP"/>
    <property type="match status" value="1"/>
</dbReference>
<comment type="subcellular location">
    <subcellularLocation>
        <location evidence="1">Cell membrane</location>
    </subcellularLocation>
    <subcellularLocation>
        <location evidence="2">Secreted</location>
    </subcellularLocation>
</comment>
<dbReference type="CDD" id="cd23543">
    <property type="entry name" value="TFP_LU_ECD_Ly6E"/>
    <property type="match status" value="1"/>
</dbReference>
<dbReference type="SUPFAM" id="SSF57302">
    <property type="entry name" value="Snake toxin-like"/>
    <property type="match status" value="1"/>
</dbReference>
<dbReference type="RefSeq" id="XP_015272144.1">
    <property type="nucleotide sequence ID" value="XM_015416658.1"/>
</dbReference>
<evidence type="ECO:0000256" key="3">
    <source>
        <dbReference type="ARBA" id="ARBA00022475"/>
    </source>
</evidence>
<sequence>MTKGLFLPLLVAALVFTEGQGEELWCYSCENERTAMNCEHMQKCAESDSYCVTSVIHGESGEHRFSKGCSPRCSEHRVDVAHPTSIFTQCCRQSFCNTRSGGSTGARSSRTAVGVGVLASFLYVFQSGL</sequence>
<evidence type="ECO:0000256" key="2">
    <source>
        <dbReference type="ARBA" id="ARBA00004613"/>
    </source>
</evidence>
<evidence type="ECO:0000256" key="7">
    <source>
        <dbReference type="ARBA" id="ARBA00023157"/>
    </source>
</evidence>
<dbReference type="PANTHER" id="PTHR16983:SF13">
    <property type="entry name" value="LYMPHOCYTE ANTIGEN 6E"/>
    <property type="match status" value="1"/>
</dbReference>
<proteinExistence type="predicted"/>
<evidence type="ECO:0000256" key="4">
    <source>
        <dbReference type="ARBA" id="ARBA00022525"/>
    </source>
</evidence>
<dbReference type="PANTHER" id="PTHR16983">
    <property type="entry name" value="UPAR/LY6 DOMAIN-CONTAINING PROTEIN"/>
    <property type="match status" value="1"/>
</dbReference>
<dbReference type="InterPro" id="IPR035076">
    <property type="entry name" value="Toxin/TOLIP"/>
</dbReference>
<keyword evidence="11" id="KW-1185">Reference proteome</keyword>
<feature type="domain" description="UPAR/Ly6" evidence="10">
    <location>
        <begin position="24"/>
        <end position="108"/>
    </location>
</feature>
<feature type="chain" id="PRO_5047006210" evidence="9">
    <location>
        <begin position="22"/>
        <end position="129"/>
    </location>
</feature>
<keyword evidence="8" id="KW-0325">Glycoprotein</keyword>
<keyword evidence="4" id="KW-0964">Secreted</keyword>
<evidence type="ECO:0000256" key="1">
    <source>
        <dbReference type="ARBA" id="ARBA00004236"/>
    </source>
</evidence>
<reference evidence="12" key="1">
    <citation type="submission" date="2025-08" db="UniProtKB">
        <authorList>
            <consortium name="RefSeq"/>
        </authorList>
    </citation>
    <scope>IDENTIFICATION</scope>
</reference>
<dbReference type="Gene3D" id="2.10.60.10">
    <property type="entry name" value="CD59"/>
    <property type="match status" value="1"/>
</dbReference>
<organism evidence="11 12">
    <name type="scientific">Gekko japonicus</name>
    <name type="common">Schlegel's Japanese gecko</name>
    <dbReference type="NCBI Taxonomy" id="146911"/>
    <lineage>
        <taxon>Eukaryota</taxon>
        <taxon>Metazoa</taxon>
        <taxon>Chordata</taxon>
        <taxon>Craniata</taxon>
        <taxon>Vertebrata</taxon>
        <taxon>Euteleostomi</taxon>
        <taxon>Lepidosauria</taxon>
        <taxon>Squamata</taxon>
        <taxon>Bifurcata</taxon>
        <taxon>Gekkota</taxon>
        <taxon>Gekkonidae</taxon>
        <taxon>Gekkoninae</taxon>
        <taxon>Gekko</taxon>
    </lineage>
</organism>
<dbReference type="InterPro" id="IPR051110">
    <property type="entry name" value="Ly-6/neurotoxin-like_GPI-ap"/>
</dbReference>
<evidence type="ECO:0000259" key="10">
    <source>
        <dbReference type="SMART" id="SM00134"/>
    </source>
</evidence>
<protein>
    <submittedName>
        <fullName evidence="12">Lymphocyte antigen 6E-like</fullName>
    </submittedName>
</protein>
<feature type="signal peptide" evidence="9">
    <location>
        <begin position="1"/>
        <end position="21"/>
    </location>
</feature>
<dbReference type="Proteomes" id="UP000694871">
    <property type="component" value="Unplaced"/>
</dbReference>
<evidence type="ECO:0000256" key="5">
    <source>
        <dbReference type="ARBA" id="ARBA00022729"/>
    </source>
</evidence>
<dbReference type="GeneID" id="107115055"/>
<keyword evidence="5 9" id="KW-0732">Signal</keyword>
<evidence type="ECO:0000313" key="11">
    <source>
        <dbReference type="Proteomes" id="UP000694871"/>
    </source>
</evidence>
<dbReference type="InterPro" id="IPR016054">
    <property type="entry name" value="LY6_UPA_recep-like"/>
</dbReference>
<evidence type="ECO:0000256" key="8">
    <source>
        <dbReference type="ARBA" id="ARBA00023180"/>
    </source>
</evidence>
<gene>
    <name evidence="12" type="primary">LOC107115055</name>
</gene>
<dbReference type="InterPro" id="IPR045860">
    <property type="entry name" value="Snake_toxin-like_sf"/>
</dbReference>
<keyword evidence="3" id="KW-1003">Cell membrane</keyword>
<name>A0ABM1KEK7_GEKJA</name>
<dbReference type="SMART" id="SM00134">
    <property type="entry name" value="LU"/>
    <property type="match status" value="1"/>
</dbReference>